<comment type="caution">
    <text evidence="1">The sequence shown here is derived from an EMBL/GenBank/DDBJ whole genome shotgun (WGS) entry which is preliminary data.</text>
</comment>
<reference evidence="2" key="1">
    <citation type="journal article" date="2019" name="Int. J. Syst. Evol. Microbiol.">
        <title>The Global Catalogue of Microorganisms (GCM) 10K type strain sequencing project: providing services to taxonomists for standard genome sequencing and annotation.</title>
        <authorList>
            <consortium name="The Broad Institute Genomics Platform"/>
            <consortium name="The Broad Institute Genome Sequencing Center for Infectious Disease"/>
            <person name="Wu L."/>
            <person name="Ma J."/>
        </authorList>
    </citation>
    <scope>NUCLEOTIDE SEQUENCE [LARGE SCALE GENOMIC DNA]</scope>
    <source>
        <strain evidence="2">KACC 11588</strain>
    </source>
</reference>
<keyword evidence="2" id="KW-1185">Reference proteome</keyword>
<gene>
    <name evidence="1" type="ORF">ACFPOC_05805</name>
</gene>
<sequence>MRHSDGWTERIVAGRYELTDHLRRLVVRRPATGEDLRRMIALR</sequence>
<evidence type="ECO:0000313" key="1">
    <source>
        <dbReference type="EMBL" id="MFC5565934.1"/>
    </source>
</evidence>
<dbReference type="Proteomes" id="UP001596056">
    <property type="component" value="Unassembled WGS sequence"/>
</dbReference>
<protein>
    <recommendedName>
        <fullName evidence="3">Type II toxin-antitoxin system RelE/ParE family toxin</fullName>
    </recommendedName>
</protein>
<organism evidence="1 2">
    <name type="scientific">Rubellimicrobium aerolatum</name>
    <dbReference type="NCBI Taxonomy" id="490979"/>
    <lineage>
        <taxon>Bacteria</taxon>
        <taxon>Pseudomonadati</taxon>
        <taxon>Pseudomonadota</taxon>
        <taxon>Alphaproteobacteria</taxon>
        <taxon>Rhodobacterales</taxon>
        <taxon>Roseobacteraceae</taxon>
        <taxon>Rubellimicrobium</taxon>
    </lineage>
</organism>
<dbReference type="RefSeq" id="WP_280922895.1">
    <property type="nucleotide sequence ID" value="NZ_JAGGJP010000007.1"/>
</dbReference>
<dbReference type="EMBL" id="JBHSNA010000003">
    <property type="protein sequence ID" value="MFC5565934.1"/>
    <property type="molecule type" value="Genomic_DNA"/>
</dbReference>
<name>A0ABW0SAP4_9RHOB</name>
<proteinExistence type="predicted"/>
<evidence type="ECO:0008006" key="3">
    <source>
        <dbReference type="Google" id="ProtNLM"/>
    </source>
</evidence>
<evidence type="ECO:0000313" key="2">
    <source>
        <dbReference type="Proteomes" id="UP001596056"/>
    </source>
</evidence>
<accession>A0ABW0SAP4</accession>